<name>A0ABU5QNI0_9BACT</name>
<accession>A0ABU5QNI0</accession>
<organism evidence="1 2">
    <name type="scientific">Arcicella aquatica</name>
    <dbReference type="NCBI Taxonomy" id="217141"/>
    <lineage>
        <taxon>Bacteria</taxon>
        <taxon>Pseudomonadati</taxon>
        <taxon>Bacteroidota</taxon>
        <taxon>Cytophagia</taxon>
        <taxon>Cytophagales</taxon>
        <taxon>Flectobacillaceae</taxon>
        <taxon>Arcicella</taxon>
    </lineage>
</organism>
<gene>
    <name evidence="1" type="ORF">VB264_11810</name>
</gene>
<sequence>MKKIYCILCCFCYLESTAQDGIYLTAHDFATHKLSVTNVGILKERYSSVKVQNDTSCIYNFKNAFGYHKGDKDWRFVGNKSYEIINSEGIYIYRLDISNDISTQLYYFSKEADGELITLSRRNLKKVYADNANFIALLNSINWRLSLEEEIPPFHVVRVAELYNYTLAKQ</sequence>
<evidence type="ECO:0000313" key="1">
    <source>
        <dbReference type="EMBL" id="MEA5258470.1"/>
    </source>
</evidence>
<proteinExistence type="predicted"/>
<dbReference type="RefSeq" id="WP_323249589.1">
    <property type="nucleotide sequence ID" value="NZ_JAYFUL010000017.1"/>
</dbReference>
<dbReference type="EMBL" id="JAYFUL010000017">
    <property type="protein sequence ID" value="MEA5258470.1"/>
    <property type="molecule type" value="Genomic_DNA"/>
</dbReference>
<keyword evidence="2" id="KW-1185">Reference proteome</keyword>
<reference evidence="1 2" key="1">
    <citation type="submission" date="2023-12" db="EMBL/GenBank/DDBJ databases">
        <title>Novel species of the genus Arcicella isolated from rivers.</title>
        <authorList>
            <person name="Lu H."/>
        </authorList>
    </citation>
    <scope>NUCLEOTIDE SEQUENCE [LARGE SCALE GENOMIC DNA]</scope>
    <source>
        <strain evidence="1 2">LMG 21963</strain>
    </source>
</reference>
<dbReference type="Proteomes" id="UP001304671">
    <property type="component" value="Unassembled WGS sequence"/>
</dbReference>
<evidence type="ECO:0000313" key="2">
    <source>
        <dbReference type="Proteomes" id="UP001304671"/>
    </source>
</evidence>
<comment type="caution">
    <text evidence="1">The sequence shown here is derived from an EMBL/GenBank/DDBJ whole genome shotgun (WGS) entry which is preliminary data.</text>
</comment>
<protein>
    <submittedName>
        <fullName evidence="1">Uncharacterized protein</fullName>
    </submittedName>
</protein>